<proteinExistence type="predicted"/>
<reference evidence="1 2" key="1">
    <citation type="journal article" date="2024" name="J Genomics">
        <title>Draft genome sequencing and assembly of Favolaschia claudopus CIRM-BRFM 2984 isolated from oak limbs.</title>
        <authorList>
            <person name="Navarro D."/>
            <person name="Drula E."/>
            <person name="Chaduli D."/>
            <person name="Cazenave R."/>
            <person name="Ahrendt S."/>
            <person name="Wang J."/>
            <person name="Lipzen A."/>
            <person name="Daum C."/>
            <person name="Barry K."/>
            <person name="Grigoriev I.V."/>
            <person name="Favel A."/>
            <person name="Rosso M.N."/>
            <person name="Martin F."/>
        </authorList>
    </citation>
    <scope>NUCLEOTIDE SEQUENCE [LARGE SCALE GENOMIC DNA]</scope>
    <source>
        <strain evidence="1 2">CIRM-BRFM 2984</strain>
    </source>
</reference>
<dbReference type="Gene3D" id="1.20.1280.50">
    <property type="match status" value="1"/>
</dbReference>
<comment type="caution">
    <text evidence="1">The sequence shown here is derived from an EMBL/GenBank/DDBJ whole genome shotgun (WGS) entry which is preliminary data.</text>
</comment>
<dbReference type="AlphaFoldDB" id="A0AAV9ZDY9"/>
<protein>
    <submittedName>
        <fullName evidence="1">F-box domain-containing protein</fullName>
    </submittedName>
</protein>
<dbReference type="EMBL" id="JAWWNJ010000159">
    <property type="protein sequence ID" value="KAK6980520.1"/>
    <property type="molecule type" value="Genomic_DNA"/>
</dbReference>
<name>A0AAV9ZDY9_9AGAR</name>
<dbReference type="Proteomes" id="UP001362999">
    <property type="component" value="Unassembled WGS sequence"/>
</dbReference>
<organism evidence="1 2">
    <name type="scientific">Favolaschia claudopus</name>
    <dbReference type="NCBI Taxonomy" id="2862362"/>
    <lineage>
        <taxon>Eukaryota</taxon>
        <taxon>Fungi</taxon>
        <taxon>Dikarya</taxon>
        <taxon>Basidiomycota</taxon>
        <taxon>Agaricomycotina</taxon>
        <taxon>Agaricomycetes</taxon>
        <taxon>Agaricomycetidae</taxon>
        <taxon>Agaricales</taxon>
        <taxon>Marasmiineae</taxon>
        <taxon>Mycenaceae</taxon>
        <taxon>Favolaschia</taxon>
    </lineage>
</organism>
<keyword evidence="2" id="KW-1185">Reference proteome</keyword>
<sequence length="494" mass="55266">MSCRAESAAASRLPAELLAEIFGRICWKGFTPHFDDIELPSDSDTEDSEESQPNSMIATFKTEIARVAHAPLLVVSHVCTAWRAVAVGTPSFWCDITLDTTLFDTPSHIETATQLLALQLARSGASLITMDLSELSDDPFPSCVLDMLMNNMERCRSLACSMPSFNAICPNPEQLHRLRSLWIHTAVSDEESREPLRLLPHLTCFTTPGYRLVDNLAYLPIGNLERFYSRPALAPEMPEVLSFVHNLPQGALLHLEIWLYEDPQLWTMLAFQTTIAAIGSFYIQFVNEFELLEAQIALATIITHLTLPNLERLEVESDNYPSVPVIWPHSEFLALSARSGFDAHLRELEIYEVQLTETQLLECLSELHALERLAISDHQLVDDGGVDQLLITDGLFSKLSHTPGSLCLVPRFSSLGCQTLLRFDDNAFLALAVSRLQECDDLKNGGIFGIDLSWLPGSERKIDHVVLKKIQDLKISTGRRFTFDLAEAESLWVS</sequence>
<evidence type="ECO:0000313" key="1">
    <source>
        <dbReference type="EMBL" id="KAK6980520.1"/>
    </source>
</evidence>
<accession>A0AAV9ZDY9</accession>
<evidence type="ECO:0000313" key="2">
    <source>
        <dbReference type="Proteomes" id="UP001362999"/>
    </source>
</evidence>
<gene>
    <name evidence="1" type="ORF">R3P38DRAFT_3466612</name>
</gene>